<proteinExistence type="predicted"/>
<dbReference type="AlphaFoldDB" id="A0A0E9XFW0"/>
<evidence type="ECO:0000256" key="1">
    <source>
        <dbReference type="SAM" id="MobiDB-lite"/>
    </source>
</evidence>
<organism evidence="2">
    <name type="scientific">Anguilla anguilla</name>
    <name type="common">European freshwater eel</name>
    <name type="synonym">Muraena anguilla</name>
    <dbReference type="NCBI Taxonomy" id="7936"/>
    <lineage>
        <taxon>Eukaryota</taxon>
        <taxon>Metazoa</taxon>
        <taxon>Chordata</taxon>
        <taxon>Craniata</taxon>
        <taxon>Vertebrata</taxon>
        <taxon>Euteleostomi</taxon>
        <taxon>Actinopterygii</taxon>
        <taxon>Neopterygii</taxon>
        <taxon>Teleostei</taxon>
        <taxon>Anguilliformes</taxon>
        <taxon>Anguillidae</taxon>
        <taxon>Anguilla</taxon>
    </lineage>
</organism>
<name>A0A0E9XFW0_ANGAN</name>
<reference evidence="2" key="2">
    <citation type="journal article" date="2015" name="Fish Shellfish Immunol.">
        <title>Early steps in the European eel (Anguilla anguilla)-Vibrio vulnificus interaction in the gills: Role of the RtxA13 toxin.</title>
        <authorList>
            <person name="Callol A."/>
            <person name="Pajuelo D."/>
            <person name="Ebbesson L."/>
            <person name="Teles M."/>
            <person name="MacKenzie S."/>
            <person name="Amaro C."/>
        </authorList>
    </citation>
    <scope>NUCLEOTIDE SEQUENCE</scope>
</reference>
<dbReference type="EMBL" id="GBXM01007038">
    <property type="protein sequence ID" value="JAI01540.1"/>
    <property type="molecule type" value="Transcribed_RNA"/>
</dbReference>
<feature type="region of interest" description="Disordered" evidence="1">
    <location>
        <begin position="1"/>
        <end position="38"/>
    </location>
</feature>
<evidence type="ECO:0000313" key="2">
    <source>
        <dbReference type="EMBL" id="JAI01540.1"/>
    </source>
</evidence>
<sequence>MGKDRKISEWNLTKQQKQSNQERQIQKKKLTNQHCSHK</sequence>
<accession>A0A0E9XFW0</accession>
<protein>
    <submittedName>
        <fullName evidence="2">Uncharacterized protein</fullName>
    </submittedName>
</protein>
<feature type="compositionally biased region" description="Basic residues" evidence="1">
    <location>
        <begin position="26"/>
        <end position="38"/>
    </location>
</feature>
<feature type="compositionally biased region" description="Polar residues" evidence="1">
    <location>
        <begin position="10"/>
        <end position="23"/>
    </location>
</feature>
<reference evidence="2" key="1">
    <citation type="submission" date="2014-11" db="EMBL/GenBank/DDBJ databases">
        <authorList>
            <person name="Amaro Gonzalez C."/>
        </authorList>
    </citation>
    <scope>NUCLEOTIDE SEQUENCE</scope>
</reference>